<evidence type="ECO:0000313" key="1">
    <source>
        <dbReference type="EMBL" id="MFC7394159.1"/>
    </source>
</evidence>
<dbReference type="EMBL" id="JBHTCO010000019">
    <property type="protein sequence ID" value="MFC7394159.1"/>
    <property type="molecule type" value="Genomic_DNA"/>
</dbReference>
<gene>
    <name evidence="1" type="ORF">ACFQRG_14475</name>
</gene>
<evidence type="ECO:0000313" key="2">
    <source>
        <dbReference type="Proteomes" id="UP001596505"/>
    </source>
</evidence>
<sequence length="93" mass="10557">MKNIMSFNIRPNCLTLPTVLHFYKLNQTAECDIYLYGKGGRTCKVNSLPRLISFLLTLHDDKLLTIIEGKDALYVKNKLLSLLGHNLYSSAVQ</sequence>
<dbReference type="Proteomes" id="UP001596505">
    <property type="component" value="Unassembled WGS sequence"/>
</dbReference>
<dbReference type="RefSeq" id="WP_380967243.1">
    <property type="nucleotide sequence ID" value="NZ_JBHTCO010000019.1"/>
</dbReference>
<organism evidence="1 2">
    <name type="scientific">Scopulibacillus cellulosilyticus</name>
    <dbReference type="NCBI Taxonomy" id="2665665"/>
    <lineage>
        <taxon>Bacteria</taxon>
        <taxon>Bacillati</taxon>
        <taxon>Bacillota</taxon>
        <taxon>Bacilli</taxon>
        <taxon>Bacillales</taxon>
        <taxon>Sporolactobacillaceae</taxon>
        <taxon>Scopulibacillus</taxon>
    </lineage>
</organism>
<keyword evidence="2" id="KW-1185">Reference proteome</keyword>
<protein>
    <submittedName>
        <fullName evidence="1">Uncharacterized protein</fullName>
    </submittedName>
</protein>
<proteinExistence type="predicted"/>
<reference evidence="2" key="1">
    <citation type="journal article" date="2019" name="Int. J. Syst. Evol. Microbiol.">
        <title>The Global Catalogue of Microorganisms (GCM) 10K type strain sequencing project: providing services to taxonomists for standard genome sequencing and annotation.</title>
        <authorList>
            <consortium name="The Broad Institute Genomics Platform"/>
            <consortium name="The Broad Institute Genome Sequencing Center for Infectious Disease"/>
            <person name="Wu L."/>
            <person name="Ma J."/>
        </authorList>
    </citation>
    <scope>NUCLEOTIDE SEQUENCE [LARGE SCALE GENOMIC DNA]</scope>
    <source>
        <strain evidence="2">CGMCC 1.16305</strain>
    </source>
</reference>
<comment type="caution">
    <text evidence="1">The sequence shown here is derived from an EMBL/GenBank/DDBJ whole genome shotgun (WGS) entry which is preliminary data.</text>
</comment>
<accession>A0ABW2PXR0</accession>
<name>A0ABW2PXR0_9BACL</name>